<protein>
    <submittedName>
        <fullName evidence="2">Uncharacterized protein</fullName>
    </submittedName>
</protein>
<dbReference type="EMBL" id="BMFL01000002">
    <property type="protein sequence ID" value="GGE89123.1"/>
    <property type="molecule type" value="Genomic_DNA"/>
</dbReference>
<evidence type="ECO:0000313" key="2">
    <source>
        <dbReference type="EMBL" id="SHK88186.1"/>
    </source>
</evidence>
<dbReference type="EMBL" id="FRBH01000004">
    <property type="protein sequence ID" value="SHK88186.1"/>
    <property type="molecule type" value="Genomic_DNA"/>
</dbReference>
<dbReference type="RefSeq" id="WP_072930610.1">
    <property type="nucleotide sequence ID" value="NZ_BMFL01000002.1"/>
</dbReference>
<reference evidence="1" key="5">
    <citation type="submission" date="2024-05" db="EMBL/GenBank/DDBJ databases">
        <authorList>
            <person name="Sun Q."/>
            <person name="Zhou Y."/>
        </authorList>
    </citation>
    <scope>NUCLEOTIDE SEQUENCE</scope>
    <source>
        <strain evidence="1">CGMCC 1.12707</strain>
    </source>
</reference>
<dbReference type="STRING" id="1434701.SAMN05443634_104144"/>
<name>A0A1M6W3K4_9FLAO</name>
<evidence type="ECO:0000313" key="4">
    <source>
        <dbReference type="Proteomes" id="UP000650994"/>
    </source>
</evidence>
<reference evidence="1" key="1">
    <citation type="journal article" date="2014" name="Int. J. Syst. Evol. Microbiol.">
        <title>Complete genome of a new Firmicutes species belonging to the dominant human colonic microbiota ('Ruminococcus bicirculans') reveals two chromosomes and a selective capacity to utilize plant glucans.</title>
        <authorList>
            <consortium name="NISC Comparative Sequencing Program"/>
            <person name="Wegmann U."/>
            <person name="Louis P."/>
            <person name="Goesmann A."/>
            <person name="Henrissat B."/>
            <person name="Duncan S.H."/>
            <person name="Flint H.J."/>
        </authorList>
    </citation>
    <scope>NUCLEOTIDE SEQUENCE</scope>
    <source>
        <strain evidence="1">CGMCC 1.12707</strain>
    </source>
</reference>
<reference evidence="3" key="3">
    <citation type="submission" date="2016-11" db="EMBL/GenBank/DDBJ databases">
        <authorList>
            <person name="Varghese N."/>
            <person name="Submissions S."/>
        </authorList>
    </citation>
    <scope>NUCLEOTIDE SEQUENCE [LARGE SCALE GENOMIC DNA]</scope>
    <source>
        <strain evidence="3">DSM 27989</strain>
    </source>
</reference>
<organism evidence="2 3">
    <name type="scientific">Chishuiella changwenlii</name>
    <dbReference type="NCBI Taxonomy" id="1434701"/>
    <lineage>
        <taxon>Bacteria</taxon>
        <taxon>Pseudomonadati</taxon>
        <taxon>Bacteroidota</taxon>
        <taxon>Flavobacteriia</taxon>
        <taxon>Flavobacteriales</taxon>
        <taxon>Weeksellaceae</taxon>
        <taxon>Chishuiella</taxon>
    </lineage>
</organism>
<dbReference type="OrthoDB" id="9991144at2"/>
<dbReference type="Proteomes" id="UP000184120">
    <property type="component" value="Unassembled WGS sequence"/>
</dbReference>
<dbReference type="Proteomes" id="UP000650994">
    <property type="component" value="Unassembled WGS sequence"/>
</dbReference>
<reference evidence="4" key="4">
    <citation type="journal article" date="2019" name="Int. J. Syst. Evol. Microbiol.">
        <title>The Global Catalogue of Microorganisms (GCM) 10K type strain sequencing project: providing services to taxonomists for standard genome sequencing and annotation.</title>
        <authorList>
            <consortium name="The Broad Institute Genomics Platform"/>
            <consortium name="The Broad Institute Genome Sequencing Center for Infectious Disease"/>
            <person name="Wu L."/>
            <person name="Ma J."/>
        </authorList>
    </citation>
    <scope>NUCLEOTIDE SEQUENCE [LARGE SCALE GENOMIC DNA]</scope>
    <source>
        <strain evidence="4">CGMCC 1.12707</strain>
    </source>
</reference>
<keyword evidence="4" id="KW-1185">Reference proteome</keyword>
<reference evidence="2" key="2">
    <citation type="submission" date="2016-11" db="EMBL/GenBank/DDBJ databases">
        <authorList>
            <person name="Jaros S."/>
            <person name="Januszkiewicz K."/>
            <person name="Wedrychowicz H."/>
        </authorList>
    </citation>
    <scope>NUCLEOTIDE SEQUENCE [LARGE SCALE GENOMIC DNA]</scope>
    <source>
        <strain evidence="2">DSM 27989</strain>
    </source>
</reference>
<sequence>MRYIVLFLFPFFAFAQENFDKSNQLLISFNQTNGYFNSKQQPDLSIDKLDNLFDSFKEEMKLLGIAIDRNQRREEYGYKWDENQSTFYNLIGDVMTNILNKKKLNP</sequence>
<dbReference type="AlphaFoldDB" id="A0A1M6W3K4"/>
<proteinExistence type="predicted"/>
<evidence type="ECO:0000313" key="3">
    <source>
        <dbReference type="Proteomes" id="UP000184120"/>
    </source>
</evidence>
<gene>
    <name evidence="1" type="ORF">GCM10010984_03480</name>
    <name evidence="2" type="ORF">SAMN05443634_104144</name>
</gene>
<accession>A0A1M6W3K4</accession>
<evidence type="ECO:0000313" key="1">
    <source>
        <dbReference type="EMBL" id="GGE89123.1"/>
    </source>
</evidence>